<dbReference type="RefSeq" id="WP_113968920.1">
    <property type="nucleotide sequence ID" value="NZ_QNRJ01000004.1"/>
</dbReference>
<dbReference type="PANTHER" id="PTHR46558:SF4">
    <property type="entry name" value="DNA-BIDING PHAGE PROTEIN"/>
    <property type="match status" value="1"/>
</dbReference>
<organism evidence="3 4">
    <name type="scientific">Rossellomorea aquimaris</name>
    <dbReference type="NCBI Taxonomy" id="189382"/>
    <lineage>
        <taxon>Bacteria</taxon>
        <taxon>Bacillati</taxon>
        <taxon>Bacillota</taxon>
        <taxon>Bacilli</taxon>
        <taxon>Bacillales</taxon>
        <taxon>Bacillaceae</taxon>
        <taxon>Rossellomorea</taxon>
    </lineage>
</organism>
<evidence type="ECO:0000313" key="3">
    <source>
        <dbReference type="EMBL" id="RBP05386.1"/>
    </source>
</evidence>
<evidence type="ECO:0000259" key="2">
    <source>
        <dbReference type="PROSITE" id="PS50943"/>
    </source>
</evidence>
<dbReference type="GO" id="GO:0003677">
    <property type="term" value="F:DNA binding"/>
    <property type="evidence" value="ECO:0007669"/>
    <property type="project" value="UniProtKB-KW"/>
</dbReference>
<dbReference type="InterPro" id="IPR010982">
    <property type="entry name" value="Lambda_DNA-bd_dom_sf"/>
</dbReference>
<reference evidence="3 4" key="1">
    <citation type="submission" date="2018-06" db="EMBL/GenBank/DDBJ databases">
        <title>Freshwater and sediment microbial communities from various areas in North America, analyzing microbe dynamics in response to fracking.</title>
        <authorList>
            <person name="Lamendella R."/>
        </authorList>
    </citation>
    <scope>NUCLEOTIDE SEQUENCE [LARGE SCALE GENOMIC DNA]</scope>
    <source>
        <strain evidence="3 4">97B</strain>
    </source>
</reference>
<dbReference type="PROSITE" id="PS50943">
    <property type="entry name" value="HTH_CROC1"/>
    <property type="match status" value="1"/>
</dbReference>
<feature type="domain" description="HTH cro/C1-type" evidence="2">
    <location>
        <begin position="8"/>
        <end position="62"/>
    </location>
</feature>
<protein>
    <submittedName>
        <fullName evidence="3">Helix-turn-helix protein</fullName>
    </submittedName>
</protein>
<comment type="caution">
    <text evidence="3">The sequence shown here is derived from an EMBL/GenBank/DDBJ whole genome shotgun (WGS) entry which is preliminary data.</text>
</comment>
<dbReference type="SUPFAM" id="SSF47413">
    <property type="entry name" value="lambda repressor-like DNA-binding domains"/>
    <property type="match status" value="1"/>
</dbReference>
<gene>
    <name evidence="3" type="ORF">DET59_104103</name>
</gene>
<dbReference type="Proteomes" id="UP000252118">
    <property type="component" value="Unassembled WGS sequence"/>
</dbReference>
<dbReference type="OrthoDB" id="2168837at2"/>
<evidence type="ECO:0000313" key="4">
    <source>
        <dbReference type="Proteomes" id="UP000252118"/>
    </source>
</evidence>
<sequence>MSHFGENLKRVREERKLSQQELALRARLGTKTIEKYESDLQIPDTQTILKLSTVLDIPASELMEREVKDHPSTGVDAEMEQLIKELGPKRTKLILRKAKEFTEEDFLRVMQMLYELKYEKSET</sequence>
<dbReference type="EMBL" id="QNRJ01000004">
    <property type="protein sequence ID" value="RBP05386.1"/>
    <property type="molecule type" value="Genomic_DNA"/>
</dbReference>
<dbReference type="Pfam" id="PF12844">
    <property type="entry name" value="HTH_19"/>
    <property type="match status" value="1"/>
</dbReference>
<accession>A0A366ETZ3</accession>
<dbReference type="AlphaFoldDB" id="A0A366ETZ3"/>
<keyword evidence="1" id="KW-0238">DNA-binding</keyword>
<dbReference type="PANTHER" id="PTHR46558">
    <property type="entry name" value="TRACRIPTIONAL REGULATORY PROTEIN-RELATED-RELATED"/>
    <property type="match status" value="1"/>
</dbReference>
<dbReference type="InterPro" id="IPR001387">
    <property type="entry name" value="Cro/C1-type_HTH"/>
</dbReference>
<proteinExistence type="predicted"/>
<evidence type="ECO:0000256" key="1">
    <source>
        <dbReference type="ARBA" id="ARBA00023125"/>
    </source>
</evidence>
<dbReference type="Gene3D" id="1.10.260.40">
    <property type="entry name" value="lambda repressor-like DNA-binding domains"/>
    <property type="match status" value="1"/>
</dbReference>
<dbReference type="CDD" id="cd00093">
    <property type="entry name" value="HTH_XRE"/>
    <property type="match status" value="1"/>
</dbReference>
<dbReference type="SMART" id="SM00530">
    <property type="entry name" value="HTH_XRE"/>
    <property type="match status" value="1"/>
</dbReference>
<name>A0A366ETZ3_9BACI</name>